<evidence type="ECO:0000256" key="2">
    <source>
        <dbReference type="ARBA" id="ARBA00007532"/>
    </source>
</evidence>
<evidence type="ECO:0000256" key="9">
    <source>
        <dbReference type="PIRSR" id="PIRSR000350-2"/>
    </source>
</evidence>
<dbReference type="PRINTS" id="PR00411">
    <property type="entry name" value="PNDRDTASEI"/>
</dbReference>
<dbReference type="GO" id="GO:0050660">
    <property type="term" value="F:flavin adenine dinucleotide binding"/>
    <property type="evidence" value="ECO:0007669"/>
    <property type="project" value="InterPro"/>
</dbReference>
<evidence type="ECO:0000313" key="15">
    <source>
        <dbReference type="EMBL" id="BBE31969.1"/>
    </source>
</evidence>
<evidence type="ECO:0000256" key="5">
    <source>
        <dbReference type="ARBA" id="ARBA00022827"/>
    </source>
</evidence>
<keyword evidence="12" id="KW-0676">Redox-active center</keyword>
<organism evidence="15 16">
    <name type="scientific">Tepiditoga spiralis</name>
    <dbReference type="NCBI Taxonomy" id="2108365"/>
    <lineage>
        <taxon>Bacteria</taxon>
        <taxon>Thermotogati</taxon>
        <taxon>Thermotogota</taxon>
        <taxon>Thermotogae</taxon>
        <taxon>Petrotogales</taxon>
        <taxon>Petrotogaceae</taxon>
        <taxon>Tepiditoga</taxon>
    </lineage>
</organism>
<dbReference type="InParanoid" id="A0A7G1GC95"/>
<comment type="miscellaneous">
    <text evidence="12">The active site is a redox-active disulfide bond.</text>
</comment>
<dbReference type="InterPro" id="IPR006258">
    <property type="entry name" value="Lipoamide_DH"/>
</dbReference>
<comment type="similarity">
    <text evidence="2 12">Belongs to the class-I pyridine nucleotide-disulfide oxidoreductase family.</text>
</comment>
<name>A0A7G1GC95_9BACT</name>
<comment type="cofactor">
    <cofactor evidence="10 12">
        <name>FAD</name>
        <dbReference type="ChEBI" id="CHEBI:57692"/>
    </cofactor>
    <text evidence="10 12">Binds 1 FAD per subunit.</text>
</comment>
<dbReference type="PANTHER" id="PTHR22912">
    <property type="entry name" value="DISULFIDE OXIDOREDUCTASE"/>
    <property type="match status" value="1"/>
</dbReference>
<dbReference type="KEGG" id="ocy:OSSY52_21100"/>
<keyword evidence="7 10" id="KW-0520">NAD</keyword>
<protein>
    <recommendedName>
        <fullName evidence="3 12">Dihydrolipoyl dehydrogenase</fullName>
        <ecNumber evidence="3 12">1.8.1.4</ecNumber>
    </recommendedName>
</protein>
<dbReference type="Gene3D" id="3.50.50.60">
    <property type="entry name" value="FAD/NAD(P)-binding domain"/>
    <property type="match status" value="2"/>
</dbReference>
<dbReference type="GO" id="GO:0006103">
    <property type="term" value="P:2-oxoglutarate metabolic process"/>
    <property type="evidence" value="ECO:0007669"/>
    <property type="project" value="TreeGrafter"/>
</dbReference>
<sequence length="452" mass="49361">MSTVIIGGGPGGYVAAIRLSQLGEKVILIEKDNLGGTCTNLGCIPAKAMLSASHLYSEIIEKSKKFGIKYENLSYETKGIMKHKNKSVTMSKKGIEFLMKKNKIEVKKGTAKVLDKNNVLVKETNEKIHCENIILANGSIPAIFQPFSNVEGIWTSDDIFKMKNIPESITIIGGGVIGLEFATFFSSLGKKVYIVELADHIAPFEDADVADEIKKVLKRKKVEIYEKFKVTSVEKNENGYISKLSNAEGEIELISEKVLLSVGRKPNISEDLINLGLDIERGIKTNKKMRTNIENVYAIGDIRAQIMLAHVASFEGIVAAHNIANKELEMDYSAIPSIVFTNPEIASVGVKEKDVNKDDVIVSKFPVSANGRARTMEEKDGFIKIIADKKTSKILGVTIISPSATDMIMEGVLAVKHGLTIEQLANSVHPHPTLTESVLGAIEGLEGLAIHI</sequence>
<dbReference type="InterPro" id="IPR001100">
    <property type="entry name" value="Pyr_nuc-diS_OxRdtase"/>
</dbReference>
<evidence type="ECO:0000259" key="14">
    <source>
        <dbReference type="Pfam" id="PF07992"/>
    </source>
</evidence>
<dbReference type="Pfam" id="PF07992">
    <property type="entry name" value="Pyr_redox_2"/>
    <property type="match status" value="1"/>
</dbReference>
<evidence type="ECO:0000256" key="12">
    <source>
        <dbReference type="RuleBase" id="RU003692"/>
    </source>
</evidence>
<evidence type="ECO:0000256" key="6">
    <source>
        <dbReference type="ARBA" id="ARBA00023002"/>
    </source>
</evidence>
<dbReference type="InterPro" id="IPR016156">
    <property type="entry name" value="FAD/NAD-linked_Rdtase_dimer_sf"/>
</dbReference>
<evidence type="ECO:0000256" key="4">
    <source>
        <dbReference type="ARBA" id="ARBA00022630"/>
    </source>
</evidence>
<dbReference type="SUPFAM" id="SSF55424">
    <property type="entry name" value="FAD/NAD-linked reductases, dimerisation (C-terminal) domain"/>
    <property type="match status" value="1"/>
</dbReference>
<evidence type="ECO:0000256" key="11">
    <source>
        <dbReference type="PIRSR" id="PIRSR000350-4"/>
    </source>
</evidence>
<proteinExistence type="inferred from homology"/>
<dbReference type="EMBL" id="AP018712">
    <property type="protein sequence ID" value="BBE31969.1"/>
    <property type="molecule type" value="Genomic_DNA"/>
</dbReference>
<dbReference type="NCBIfam" id="TIGR01350">
    <property type="entry name" value="lipoamide_DH"/>
    <property type="match status" value="1"/>
</dbReference>
<evidence type="ECO:0000256" key="8">
    <source>
        <dbReference type="ARBA" id="ARBA00049187"/>
    </source>
</evidence>
<dbReference type="InterPro" id="IPR004099">
    <property type="entry name" value="Pyr_nucl-diS_OxRdtase_dimer"/>
</dbReference>
<feature type="binding site" evidence="10">
    <location>
        <begin position="173"/>
        <end position="180"/>
    </location>
    <ligand>
        <name>NAD(+)</name>
        <dbReference type="ChEBI" id="CHEBI:57540"/>
    </ligand>
</feature>
<feature type="binding site" evidence="10">
    <location>
        <position position="263"/>
    </location>
    <ligand>
        <name>NAD(+)</name>
        <dbReference type="ChEBI" id="CHEBI:57540"/>
    </ligand>
</feature>
<dbReference type="RefSeq" id="WP_190614829.1">
    <property type="nucleotide sequence ID" value="NZ_AP018712.1"/>
</dbReference>
<reference evidence="15 16" key="1">
    <citation type="submission" date="2018-06" db="EMBL/GenBank/DDBJ databases">
        <title>Genome sequencing of Oceanotoga sp. sy52.</title>
        <authorList>
            <person name="Mori K."/>
        </authorList>
    </citation>
    <scope>NUCLEOTIDE SEQUENCE [LARGE SCALE GENOMIC DNA]</scope>
    <source>
        <strain evidence="16">sy52</strain>
    </source>
</reference>
<keyword evidence="16" id="KW-1185">Reference proteome</keyword>
<evidence type="ECO:0000256" key="10">
    <source>
        <dbReference type="PIRSR" id="PIRSR000350-3"/>
    </source>
</evidence>
<dbReference type="InterPro" id="IPR050151">
    <property type="entry name" value="Class-I_Pyr_Nuc-Dis_Oxidored"/>
</dbReference>
<comment type="catalytic activity">
    <reaction evidence="8 12">
        <text>N(6)-[(R)-dihydrolipoyl]-L-lysyl-[protein] + NAD(+) = N(6)-[(R)-lipoyl]-L-lysyl-[protein] + NADH + H(+)</text>
        <dbReference type="Rhea" id="RHEA:15045"/>
        <dbReference type="Rhea" id="RHEA-COMP:10474"/>
        <dbReference type="Rhea" id="RHEA-COMP:10475"/>
        <dbReference type="ChEBI" id="CHEBI:15378"/>
        <dbReference type="ChEBI" id="CHEBI:57540"/>
        <dbReference type="ChEBI" id="CHEBI:57945"/>
        <dbReference type="ChEBI" id="CHEBI:83099"/>
        <dbReference type="ChEBI" id="CHEBI:83100"/>
        <dbReference type="EC" id="1.8.1.4"/>
    </reaction>
</comment>
<dbReference type="SUPFAM" id="SSF51905">
    <property type="entry name" value="FAD/NAD(P)-binding domain"/>
    <property type="match status" value="1"/>
</dbReference>
<evidence type="ECO:0000259" key="13">
    <source>
        <dbReference type="Pfam" id="PF02852"/>
    </source>
</evidence>
<keyword evidence="4 12" id="KW-0285">Flavoprotein</keyword>
<dbReference type="GO" id="GO:0005737">
    <property type="term" value="C:cytoplasm"/>
    <property type="evidence" value="ECO:0007669"/>
    <property type="project" value="UniProtKB-SubCell"/>
</dbReference>
<accession>A0A7G1GC95</accession>
<feature type="active site" description="Proton acceptor" evidence="9">
    <location>
        <position position="431"/>
    </location>
</feature>
<feature type="binding site" evidence="10">
    <location>
        <begin position="307"/>
        <end position="310"/>
    </location>
    <ligand>
        <name>FAD</name>
        <dbReference type="ChEBI" id="CHEBI:57692"/>
    </ligand>
</feature>
<gene>
    <name evidence="15" type="ORF">OSSY52_21100</name>
</gene>
<feature type="disulfide bond" description="Redox-active" evidence="11">
    <location>
        <begin position="38"/>
        <end position="43"/>
    </location>
</feature>
<feature type="binding site" evidence="10">
    <location>
        <position position="196"/>
    </location>
    <ligand>
        <name>NAD(+)</name>
        <dbReference type="ChEBI" id="CHEBI:57540"/>
    </ligand>
</feature>
<feature type="binding site" evidence="10">
    <location>
        <position position="301"/>
    </location>
    <ligand>
        <name>FAD</name>
        <dbReference type="ChEBI" id="CHEBI:57692"/>
    </ligand>
</feature>
<dbReference type="GO" id="GO:0004148">
    <property type="term" value="F:dihydrolipoyl dehydrogenase (NADH) activity"/>
    <property type="evidence" value="ECO:0007669"/>
    <property type="project" value="UniProtKB-EC"/>
</dbReference>
<dbReference type="Proteomes" id="UP000516361">
    <property type="component" value="Chromosome"/>
</dbReference>
<comment type="subcellular location">
    <subcellularLocation>
        <location evidence="1">Cytoplasm</location>
    </subcellularLocation>
</comment>
<dbReference type="PANTHER" id="PTHR22912:SF217">
    <property type="entry name" value="DIHYDROLIPOYL DEHYDROGENASE"/>
    <property type="match status" value="1"/>
</dbReference>
<dbReference type="PRINTS" id="PR00368">
    <property type="entry name" value="FADPNR"/>
</dbReference>
<dbReference type="PIRSF" id="PIRSF000350">
    <property type="entry name" value="Mercury_reductase_MerA"/>
    <property type="match status" value="1"/>
</dbReference>
<keyword evidence="10" id="KW-0547">Nucleotide-binding</keyword>
<dbReference type="Pfam" id="PF02852">
    <property type="entry name" value="Pyr_redox_dim"/>
    <property type="match status" value="1"/>
</dbReference>
<evidence type="ECO:0000313" key="16">
    <source>
        <dbReference type="Proteomes" id="UP000516361"/>
    </source>
</evidence>
<dbReference type="Gene3D" id="3.30.390.30">
    <property type="match status" value="1"/>
</dbReference>
<feature type="binding site" evidence="10">
    <location>
        <position position="47"/>
    </location>
    <ligand>
        <name>FAD</name>
        <dbReference type="ChEBI" id="CHEBI:57692"/>
    </ligand>
</feature>
<dbReference type="InterPro" id="IPR036188">
    <property type="entry name" value="FAD/NAD-bd_sf"/>
</dbReference>
<evidence type="ECO:0000256" key="3">
    <source>
        <dbReference type="ARBA" id="ARBA00012608"/>
    </source>
</evidence>
<dbReference type="FunFam" id="3.30.390.30:FF:000001">
    <property type="entry name" value="Dihydrolipoyl dehydrogenase"/>
    <property type="match status" value="1"/>
</dbReference>
<keyword evidence="5 10" id="KW-0274">FAD</keyword>
<keyword evidence="6 12" id="KW-0560">Oxidoreductase</keyword>
<feature type="domain" description="Pyridine nucleotide-disulphide oxidoreductase dimerisation" evidence="13">
    <location>
        <begin position="335"/>
        <end position="438"/>
    </location>
</feature>
<dbReference type="InterPro" id="IPR023753">
    <property type="entry name" value="FAD/NAD-binding_dom"/>
</dbReference>
<dbReference type="EC" id="1.8.1.4" evidence="3 12"/>
<dbReference type="AlphaFoldDB" id="A0A7G1GC95"/>
<dbReference type="FunCoup" id="A0A7G1GC95">
    <property type="interactions" value="214"/>
</dbReference>
<feature type="domain" description="FAD/NAD(P)-binding" evidence="14">
    <location>
        <begin position="2"/>
        <end position="316"/>
    </location>
</feature>
<evidence type="ECO:0000256" key="7">
    <source>
        <dbReference type="ARBA" id="ARBA00023027"/>
    </source>
</evidence>
<evidence type="ECO:0000256" key="1">
    <source>
        <dbReference type="ARBA" id="ARBA00004496"/>
    </source>
</evidence>